<dbReference type="Ensembl" id="ENSDCDT00010022698.1">
    <property type="protein sequence ID" value="ENSDCDP00010020907.1"/>
    <property type="gene ID" value="ENSDCDG00010009999.1"/>
</dbReference>
<keyword evidence="6" id="KW-0788">Thiol protease</keyword>
<comment type="catalytic activity">
    <reaction evidence="11">
        <text>The recombinant human enzyme hydrolyzes synthetic endopeptidase substrates including Z-Phe-Arg-NHMec and Z-Arg-Arg-NHMec.</text>
        <dbReference type="EC" id="3.4.22.42"/>
    </reaction>
</comment>
<feature type="chain" id="PRO_5044298221" description="Cathepsin O" evidence="15">
    <location>
        <begin position="23"/>
        <end position="323"/>
    </location>
</feature>
<evidence type="ECO:0000256" key="8">
    <source>
        <dbReference type="ARBA" id="ARBA00023157"/>
    </source>
</evidence>
<dbReference type="AlphaFoldDB" id="A0AAY4BJY6"/>
<evidence type="ECO:0000313" key="18">
    <source>
        <dbReference type="Proteomes" id="UP000694580"/>
    </source>
</evidence>
<dbReference type="GeneTree" id="ENSGT00940000159253"/>
<evidence type="ECO:0000256" key="4">
    <source>
        <dbReference type="ARBA" id="ARBA00022729"/>
    </source>
</evidence>
<dbReference type="CDD" id="cd02248">
    <property type="entry name" value="Peptidase_C1A"/>
    <property type="match status" value="1"/>
</dbReference>
<dbReference type="InterPro" id="IPR000169">
    <property type="entry name" value="Pept_cys_AS"/>
</dbReference>
<dbReference type="InterPro" id="IPR000668">
    <property type="entry name" value="Peptidase_C1A_C"/>
</dbReference>
<evidence type="ECO:0000256" key="14">
    <source>
        <dbReference type="ARBA" id="ARBA00072046"/>
    </source>
</evidence>
<dbReference type="EC" id="3.4.22.42" evidence="13"/>
<dbReference type="SMART" id="SM00645">
    <property type="entry name" value="Pept_C1"/>
    <property type="match status" value="1"/>
</dbReference>
<evidence type="ECO:0000256" key="11">
    <source>
        <dbReference type="ARBA" id="ARBA00051025"/>
    </source>
</evidence>
<keyword evidence="9" id="KW-0325">Glycoprotein</keyword>
<evidence type="ECO:0000259" key="16">
    <source>
        <dbReference type="SMART" id="SM00645"/>
    </source>
</evidence>
<keyword evidence="3" id="KW-0645">Protease</keyword>
<protein>
    <recommendedName>
        <fullName evidence="14">Cathepsin O</fullName>
        <ecNumber evidence="13">3.4.22.42</ecNumber>
    </recommendedName>
</protein>
<proteinExistence type="inferred from homology"/>
<keyword evidence="10" id="KW-0458">Lysosome</keyword>
<dbReference type="InterPro" id="IPR038765">
    <property type="entry name" value="Papain-like_cys_pep_sf"/>
</dbReference>
<name>A0AAY4BJY6_9TELE</name>
<dbReference type="PANTHER" id="PTHR12411">
    <property type="entry name" value="CYSTEINE PROTEASE FAMILY C1-RELATED"/>
    <property type="match status" value="1"/>
</dbReference>
<reference evidence="17" key="1">
    <citation type="submission" date="2025-08" db="UniProtKB">
        <authorList>
            <consortium name="Ensembl"/>
        </authorList>
    </citation>
    <scope>IDENTIFICATION</scope>
</reference>
<keyword evidence="4 15" id="KW-0732">Signal</keyword>
<evidence type="ECO:0000256" key="5">
    <source>
        <dbReference type="ARBA" id="ARBA00022801"/>
    </source>
</evidence>
<evidence type="ECO:0000256" key="7">
    <source>
        <dbReference type="ARBA" id="ARBA00023145"/>
    </source>
</evidence>
<keyword evidence="7" id="KW-0865">Zymogen</keyword>
<dbReference type="PROSITE" id="PS00139">
    <property type="entry name" value="THIOL_PROTEASE_CYS"/>
    <property type="match status" value="1"/>
</dbReference>
<evidence type="ECO:0000256" key="6">
    <source>
        <dbReference type="ARBA" id="ARBA00022807"/>
    </source>
</evidence>
<dbReference type="InterPro" id="IPR039417">
    <property type="entry name" value="Peptidase_C1A_papain-like"/>
</dbReference>
<evidence type="ECO:0000256" key="3">
    <source>
        <dbReference type="ARBA" id="ARBA00022670"/>
    </source>
</evidence>
<feature type="signal peptide" evidence="15">
    <location>
        <begin position="1"/>
        <end position="22"/>
    </location>
</feature>
<reference evidence="17" key="2">
    <citation type="submission" date="2025-09" db="UniProtKB">
        <authorList>
            <consortium name="Ensembl"/>
        </authorList>
    </citation>
    <scope>IDENTIFICATION</scope>
</reference>
<evidence type="ECO:0000256" key="12">
    <source>
        <dbReference type="ARBA" id="ARBA00053492"/>
    </source>
</evidence>
<keyword evidence="5" id="KW-0378">Hydrolase</keyword>
<comment type="similarity">
    <text evidence="2">Belongs to the peptidase C1 family.</text>
</comment>
<dbReference type="PROSITE" id="PS00640">
    <property type="entry name" value="THIOL_PROTEASE_ASN"/>
    <property type="match status" value="1"/>
</dbReference>
<dbReference type="Proteomes" id="UP000694580">
    <property type="component" value="Unplaced"/>
</dbReference>
<evidence type="ECO:0000256" key="1">
    <source>
        <dbReference type="ARBA" id="ARBA00004371"/>
    </source>
</evidence>
<comment type="subcellular location">
    <subcellularLocation>
        <location evidence="1">Lysosome</location>
    </subcellularLocation>
</comment>
<feature type="domain" description="Peptidase C1A papain C-terminal" evidence="16">
    <location>
        <begin position="110"/>
        <end position="322"/>
    </location>
</feature>
<dbReference type="InterPro" id="IPR025661">
    <property type="entry name" value="Pept_asp_AS"/>
</dbReference>
<dbReference type="Pfam" id="PF00112">
    <property type="entry name" value="Peptidase_C1"/>
    <property type="match status" value="1"/>
</dbReference>
<dbReference type="GO" id="GO:0008234">
    <property type="term" value="F:cysteine-type peptidase activity"/>
    <property type="evidence" value="ECO:0007669"/>
    <property type="project" value="UniProtKB-KW"/>
</dbReference>
<gene>
    <name evidence="17" type="primary">CTSO</name>
</gene>
<dbReference type="FunFam" id="3.90.70.10:FF:000079">
    <property type="entry name" value="Cathepsin O"/>
    <property type="match status" value="1"/>
</dbReference>
<dbReference type="GO" id="GO:0005764">
    <property type="term" value="C:lysosome"/>
    <property type="evidence" value="ECO:0007669"/>
    <property type="project" value="UniProtKB-SubCell"/>
</dbReference>
<keyword evidence="18" id="KW-1185">Reference proteome</keyword>
<accession>A0AAY4BJY6</accession>
<dbReference type="InterPro" id="IPR013128">
    <property type="entry name" value="Peptidase_C1A"/>
</dbReference>
<comment type="function">
    <text evidence="12">Proteolytic enzyme possibly involved in normal cellular protein degradation and turnover.</text>
</comment>
<organism evidence="17 18">
    <name type="scientific">Denticeps clupeoides</name>
    <name type="common">denticle herring</name>
    <dbReference type="NCBI Taxonomy" id="299321"/>
    <lineage>
        <taxon>Eukaryota</taxon>
        <taxon>Metazoa</taxon>
        <taxon>Chordata</taxon>
        <taxon>Craniata</taxon>
        <taxon>Vertebrata</taxon>
        <taxon>Euteleostomi</taxon>
        <taxon>Actinopterygii</taxon>
        <taxon>Neopterygii</taxon>
        <taxon>Teleostei</taxon>
        <taxon>Clupei</taxon>
        <taxon>Clupeiformes</taxon>
        <taxon>Denticipitoidei</taxon>
        <taxon>Denticipitidae</taxon>
        <taxon>Denticeps</taxon>
    </lineage>
</organism>
<sequence length="323" mass="35516">MGAPALLAPAWALLLCATRCAAVAKYDVSDFSPQLEKLSQRKGDFENATTRHVLFNSRPRETSEDSAQYGANQFSDLSPQEFRERYLTARAEAVPRYPADKHLGLTGKELPARFDWRDQGKVNPVQDQGSCGGCWAFSVVAAMETVNAMQGHPLVELSVQQVIDCCYVNGGCNGGSIVMALDWLNQTKVKLVQQSEYPYKAVKKMCHFSALQHDGVSVKDFLAYDMSGQEDLMKQLLVERGPLVVIVDALSWKDYLGGIIQHHCSSQKANHAVTISGYDSTGDIPYWIVRNSWGTSFGNEGYVYIKIGSNVCGIADSVAAVFL</sequence>
<evidence type="ECO:0000256" key="9">
    <source>
        <dbReference type="ARBA" id="ARBA00023180"/>
    </source>
</evidence>
<evidence type="ECO:0000256" key="10">
    <source>
        <dbReference type="ARBA" id="ARBA00023228"/>
    </source>
</evidence>
<evidence type="ECO:0000256" key="15">
    <source>
        <dbReference type="SAM" id="SignalP"/>
    </source>
</evidence>
<dbReference type="GO" id="GO:0006508">
    <property type="term" value="P:proteolysis"/>
    <property type="evidence" value="ECO:0007669"/>
    <property type="project" value="UniProtKB-KW"/>
</dbReference>
<dbReference type="SUPFAM" id="SSF54001">
    <property type="entry name" value="Cysteine proteinases"/>
    <property type="match status" value="1"/>
</dbReference>
<evidence type="ECO:0000256" key="13">
    <source>
        <dbReference type="ARBA" id="ARBA00066464"/>
    </source>
</evidence>
<evidence type="ECO:0000313" key="17">
    <source>
        <dbReference type="Ensembl" id="ENSDCDP00010020907.1"/>
    </source>
</evidence>
<keyword evidence="8" id="KW-1015">Disulfide bond</keyword>
<dbReference type="PRINTS" id="PR00705">
    <property type="entry name" value="PAPAIN"/>
</dbReference>
<evidence type="ECO:0000256" key="2">
    <source>
        <dbReference type="ARBA" id="ARBA00008455"/>
    </source>
</evidence>
<dbReference type="Gene3D" id="3.90.70.10">
    <property type="entry name" value="Cysteine proteinases"/>
    <property type="match status" value="1"/>
</dbReference>